<feature type="transmembrane region" description="Helical" evidence="1">
    <location>
        <begin position="6"/>
        <end position="29"/>
    </location>
</feature>
<gene>
    <name evidence="3" type="ORF">ACFFQA_11370</name>
</gene>
<name>A0ABV5ZXT5_9PSEU</name>
<keyword evidence="1" id="KW-0812">Transmembrane</keyword>
<proteinExistence type="predicted"/>
<keyword evidence="1" id="KW-0472">Membrane</keyword>
<dbReference type="Proteomes" id="UP001589693">
    <property type="component" value="Unassembled WGS sequence"/>
</dbReference>
<keyword evidence="4" id="KW-1185">Reference proteome</keyword>
<sequence>MYLFQVYVPISWWTGLGLLLGGAVSLLLWRPLVARTGWHAGWTLTSLLLLSSTLALTFGPGLQRRPPTLLECLPLRPYTLRHAIAQLAGDLENSLNILMLAPVVVAVVLATRRTSYGALLALALPGLIEITQSQIPGRVCSTADYLANALGGVVAAVLTGAVLRRRPVSPG</sequence>
<organism evidence="3 4">
    <name type="scientific">Allokutzneria oryzae</name>
    <dbReference type="NCBI Taxonomy" id="1378989"/>
    <lineage>
        <taxon>Bacteria</taxon>
        <taxon>Bacillati</taxon>
        <taxon>Actinomycetota</taxon>
        <taxon>Actinomycetes</taxon>
        <taxon>Pseudonocardiales</taxon>
        <taxon>Pseudonocardiaceae</taxon>
        <taxon>Allokutzneria</taxon>
    </lineage>
</organism>
<protein>
    <submittedName>
        <fullName evidence="3">VanZ family protein</fullName>
    </submittedName>
</protein>
<evidence type="ECO:0000313" key="4">
    <source>
        <dbReference type="Proteomes" id="UP001589693"/>
    </source>
</evidence>
<comment type="caution">
    <text evidence="3">The sequence shown here is derived from an EMBL/GenBank/DDBJ whole genome shotgun (WGS) entry which is preliminary data.</text>
</comment>
<evidence type="ECO:0000256" key="1">
    <source>
        <dbReference type="SAM" id="Phobius"/>
    </source>
</evidence>
<feature type="transmembrane region" description="Helical" evidence="1">
    <location>
        <begin position="41"/>
        <end position="59"/>
    </location>
</feature>
<accession>A0ABV5ZXT5</accession>
<dbReference type="Pfam" id="PF04892">
    <property type="entry name" value="VanZ"/>
    <property type="match status" value="1"/>
</dbReference>
<dbReference type="InterPro" id="IPR006976">
    <property type="entry name" value="VanZ-like"/>
</dbReference>
<evidence type="ECO:0000259" key="2">
    <source>
        <dbReference type="Pfam" id="PF04892"/>
    </source>
</evidence>
<evidence type="ECO:0000313" key="3">
    <source>
        <dbReference type="EMBL" id="MFB9904531.1"/>
    </source>
</evidence>
<feature type="domain" description="VanZ-like" evidence="2">
    <location>
        <begin position="94"/>
        <end position="159"/>
    </location>
</feature>
<reference evidence="3 4" key="1">
    <citation type="submission" date="2024-09" db="EMBL/GenBank/DDBJ databases">
        <authorList>
            <person name="Sun Q."/>
            <person name="Mori K."/>
        </authorList>
    </citation>
    <scope>NUCLEOTIDE SEQUENCE [LARGE SCALE GENOMIC DNA]</scope>
    <source>
        <strain evidence="3 4">TBRC 7907</strain>
    </source>
</reference>
<keyword evidence="1" id="KW-1133">Transmembrane helix</keyword>
<dbReference type="EMBL" id="JBHLZU010000010">
    <property type="protein sequence ID" value="MFB9904531.1"/>
    <property type="molecule type" value="Genomic_DNA"/>
</dbReference>